<evidence type="ECO:0000313" key="2">
    <source>
        <dbReference type="Proteomes" id="UP000283063"/>
    </source>
</evidence>
<dbReference type="AlphaFoldDB" id="A0A3T0N2P8"/>
<accession>A0A3T0N2P8</accession>
<reference evidence="1 2" key="1">
    <citation type="submission" date="2018-10" db="EMBL/GenBank/DDBJ databases">
        <title>Parasedimentitalea marina sp. nov., a psychrophilic bacterium isolated from deep seawater of the New Britain Trench.</title>
        <authorList>
            <person name="Cao J."/>
        </authorList>
    </citation>
    <scope>NUCLEOTIDE SEQUENCE [LARGE SCALE GENOMIC DNA]</scope>
    <source>
        <strain evidence="1 2">W43</strain>
    </source>
</reference>
<dbReference type="Proteomes" id="UP000283063">
    <property type="component" value="Chromosome"/>
</dbReference>
<dbReference type="KEGG" id="sedi:EBB79_10570"/>
<name>A0A3T0N2P8_9RHOB</name>
<sequence length="110" mass="12410">MKFFLLVLIWKVRFLHTMRTKGLSGWVTTQGVNDQQVAGVEMKTSMWTYEIPTSVTPSNVSYPAEGITMYPFHNWNGAHAEYTFSQVAAISTSHAKGPNPVERIQLFADD</sequence>
<evidence type="ECO:0000313" key="1">
    <source>
        <dbReference type="EMBL" id="AZV78277.1"/>
    </source>
</evidence>
<gene>
    <name evidence="1" type="ORF">EBB79_10570</name>
</gene>
<protein>
    <submittedName>
        <fullName evidence="1">Uncharacterized protein</fullName>
    </submittedName>
</protein>
<dbReference type="EMBL" id="CP033219">
    <property type="protein sequence ID" value="AZV78277.1"/>
    <property type="molecule type" value="Genomic_DNA"/>
</dbReference>
<proteinExistence type="predicted"/>
<organism evidence="1 2">
    <name type="scientific">Parasedimentitalea marina</name>
    <dbReference type="NCBI Taxonomy" id="2483033"/>
    <lineage>
        <taxon>Bacteria</taxon>
        <taxon>Pseudomonadati</taxon>
        <taxon>Pseudomonadota</taxon>
        <taxon>Alphaproteobacteria</taxon>
        <taxon>Rhodobacterales</taxon>
        <taxon>Paracoccaceae</taxon>
        <taxon>Parasedimentitalea</taxon>
    </lineage>
</organism>
<keyword evidence="2" id="KW-1185">Reference proteome</keyword>